<comment type="caution">
    <text evidence="1">The sequence shown here is derived from an EMBL/GenBank/DDBJ whole genome shotgun (WGS) entry which is preliminary data.</text>
</comment>
<dbReference type="AlphaFoldDB" id="A0AAD2CZS8"/>
<organism evidence="1 2">
    <name type="scientific">Euplotes crassus</name>
    <dbReference type="NCBI Taxonomy" id="5936"/>
    <lineage>
        <taxon>Eukaryota</taxon>
        <taxon>Sar</taxon>
        <taxon>Alveolata</taxon>
        <taxon>Ciliophora</taxon>
        <taxon>Intramacronucleata</taxon>
        <taxon>Spirotrichea</taxon>
        <taxon>Hypotrichia</taxon>
        <taxon>Euplotida</taxon>
        <taxon>Euplotidae</taxon>
        <taxon>Moneuplotes</taxon>
    </lineage>
</organism>
<dbReference type="EMBL" id="CAMPGE010016832">
    <property type="protein sequence ID" value="CAI2375365.1"/>
    <property type="molecule type" value="Genomic_DNA"/>
</dbReference>
<reference evidence="1" key="1">
    <citation type="submission" date="2023-07" db="EMBL/GenBank/DDBJ databases">
        <authorList>
            <consortium name="AG Swart"/>
            <person name="Singh M."/>
            <person name="Singh A."/>
            <person name="Seah K."/>
            <person name="Emmerich C."/>
        </authorList>
    </citation>
    <scope>NUCLEOTIDE SEQUENCE</scope>
    <source>
        <strain evidence="1">DP1</strain>
    </source>
</reference>
<gene>
    <name evidence="1" type="ORF">ECRASSUSDP1_LOCUS16727</name>
</gene>
<evidence type="ECO:0000313" key="2">
    <source>
        <dbReference type="Proteomes" id="UP001295684"/>
    </source>
</evidence>
<dbReference type="Proteomes" id="UP001295684">
    <property type="component" value="Unassembled WGS sequence"/>
</dbReference>
<protein>
    <submittedName>
        <fullName evidence="1">Uncharacterized protein</fullName>
    </submittedName>
</protein>
<keyword evidence="2" id="KW-1185">Reference proteome</keyword>
<proteinExistence type="predicted"/>
<accession>A0AAD2CZS8</accession>
<name>A0AAD2CZS8_EUPCR</name>
<evidence type="ECO:0000313" key="1">
    <source>
        <dbReference type="EMBL" id="CAI2375365.1"/>
    </source>
</evidence>
<sequence length="178" mass="20266">MGNICACNSSQDNFTESLKTQKTYLQAPSSVMDKSYDLQVDLSKDLRTLTTEDSICEEDADLDETGLDLLDLHHDQTEASPRGNNSKTFLMNSSCGSPGRFYDHSIDQNCKLTTLKARKNFYVALLNIDNPCLSRNKLVLKCKELQERNALERSLKKNKTPFVNRKQGIWKIKERVLL</sequence>